<evidence type="ECO:0000256" key="6">
    <source>
        <dbReference type="PROSITE-ProRule" id="PRU00555"/>
    </source>
</evidence>
<dbReference type="InterPro" id="IPR000008">
    <property type="entry name" value="C2_dom"/>
</dbReference>
<dbReference type="AlphaFoldDB" id="A0A672H8A5"/>
<keyword evidence="6 7" id="KW-0442">Lipid degradation</keyword>
<reference evidence="9" key="1">
    <citation type="submission" date="2019-06" db="EMBL/GenBank/DDBJ databases">
        <authorList>
            <consortium name="Wellcome Sanger Institute Data Sharing"/>
        </authorList>
    </citation>
    <scope>NUCLEOTIDE SEQUENCE [LARGE SCALE GENOMIC DNA]</scope>
</reference>
<sequence length="571" mass="64077">FSAYTNITQSFFCCVPVDGVDCYVTLSLPTATAKVFRTNTVNKTINPVWNESFTFVVPALQEKQPAVRISHDIPAQEKEYLVKRKPIVAQALKKALGLMCESLSVLCVQVPTIAVAGSGGGSRAMTGLLGSLRGLKEIGVLDAVTYLTGVSGSTWAMSALYQHANWSQQELNNIIKKEKELMTTGTLEVLLKNVNYCVKESTDKCEEQGHVSPFVDFTGLLLEQLVFGEKVGKTLSEQQMKVNEGQNPLPIYTLLNYVFLLTEWCEFTPYEAGLSKYGASVPTEDFGSEFFLGHMIKRHPEIRLPFLMGMWSSAFSANQKEILDYFLKNVLGKTSETEPSGEPSSGESFSNRHFFVAEYYNFMRGLFLHCNYGEHHNFQARTASHPDSFPNQLTATDPTLKLIDSGHAINIGCAPILQPERDVDVIICLNYSWEPIFEVIKKTAVYCKDHCIPFPNADFASLENEPKKEVYIFEDKENPKAPIVMLFPLVNDSFKHFKSPGVKRQTEEEIRAGEVDVSSENSPYTTKHMLYKPEDYQALIDLTSYNILNNKETIEAGKIRELLHLISERSP</sequence>
<dbReference type="Pfam" id="PF01735">
    <property type="entry name" value="PLA2_B"/>
    <property type="match status" value="1"/>
</dbReference>
<dbReference type="InterPro" id="IPR002642">
    <property type="entry name" value="LysoPLipase_cat_dom"/>
</dbReference>
<evidence type="ECO:0000256" key="5">
    <source>
        <dbReference type="ARBA" id="ARBA00023098"/>
    </source>
</evidence>
<reference evidence="9" key="3">
    <citation type="submission" date="2025-09" db="UniProtKB">
        <authorList>
            <consortium name="Ensembl"/>
        </authorList>
    </citation>
    <scope>IDENTIFICATION</scope>
</reference>
<dbReference type="EC" id="3.1.1.4" evidence="2 7"/>
<keyword evidence="7" id="KW-0479">Metal-binding</keyword>
<reference evidence="9" key="2">
    <citation type="submission" date="2025-08" db="UniProtKB">
        <authorList>
            <consortium name="Ensembl"/>
        </authorList>
    </citation>
    <scope>IDENTIFICATION</scope>
</reference>
<feature type="domain" description="PLA2c" evidence="8">
    <location>
        <begin position="59"/>
        <end position="571"/>
    </location>
</feature>
<proteinExistence type="predicted"/>
<evidence type="ECO:0000256" key="2">
    <source>
        <dbReference type="ARBA" id="ARBA00013278"/>
    </source>
</evidence>
<dbReference type="Gene3D" id="3.40.1090.10">
    <property type="entry name" value="Cytosolic phospholipase A2 catalytic domain"/>
    <property type="match status" value="1"/>
</dbReference>
<dbReference type="InParanoid" id="A0A672H8A5"/>
<comment type="domain">
    <text evidence="7">The N-terminal C2 domain associates with lipid membranes upon calcium binding.</text>
</comment>
<evidence type="ECO:0000313" key="9">
    <source>
        <dbReference type="Ensembl" id="ENSSFAP00005025254.1"/>
    </source>
</evidence>
<dbReference type="GO" id="GO:0046475">
    <property type="term" value="P:glycerophospholipid catabolic process"/>
    <property type="evidence" value="ECO:0007669"/>
    <property type="project" value="TreeGrafter"/>
</dbReference>
<dbReference type="InterPro" id="IPR016035">
    <property type="entry name" value="Acyl_Trfase/lysoPLipase"/>
</dbReference>
<dbReference type="PANTHER" id="PTHR10728:SF32">
    <property type="entry name" value="CYTOSOLIC PHOSPHOLIPASE A2 BETA"/>
    <property type="match status" value="1"/>
</dbReference>
<protein>
    <recommendedName>
        <fullName evidence="2 7">Phospholipase A2</fullName>
        <ecNumber evidence="2 7">3.1.1.4</ecNumber>
    </recommendedName>
</protein>
<evidence type="ECO:0000256" key="7">
    <source>
        <dbReference type="RuleBase" id="RU362102"/>
    </source>
</evidence>
<evidence type="ECO:0000256" key="1">
    <source>
        <dbReference type="ARBA" id="ARBA00004496"/>
    </source>
</evidence>
<dbReference type="Proteomes" id="UP000472267">
    <property type="component" value="Chromosome 13"/>
</dbReference>
<keyword evidence="10" id="KW-1185">Reference proteome</keyword>
<organism evidence="9 10">
    <name type="scientific">Salarias fasciatus</name>
    <name type="common">Jewelled blenny</name>
    <name type="synonym">Blennius fasciatus</name>
    <dbReference type="NCBI Taxonomy" id="181472"/>
    <lineage>
        <taxon>Eukaryota</taxon>
        <taxon>Metazoa</taxon>
        <taxon>Chordata</taxon>
        <taxon>Craniata</taxon>
        <taxon>Vertebrata</taxon>
        <taxon>Euteleostomi</taxon>
        <taxon>Actinopterygii</taxon>
        <taxon>Neopterygii</taxon>
        <taxon>Teleostei</taxon>
        <taxon>Neoteleostei</taxon>
        <taxon>Acanthomorphata</taxon>
        <taxon>Ovalentaria</taxon>
        <taxon>Blenniimorphae</taxon>
        <taxon>Blenniiformes</taxon>
        <taxon>Blennioidei</taxon>
        <taxon>Blenniidae</taxon>
        <taxon>Salariinae</taxon>
        <taxon>Salarias</taxon>
    </lineage>
</organism>
<evidence type="ECO:0000256" key="4">
    <source>
        <dbReference type="ARBA" id="ARBA00022801"/>
    </source>
</evidence>
<keyword evidence="5 6" id="KW-0443">Lipid metabolism</keyword>
<dbReference type="OMA" id="PMRLKTR"/>
<evidence type="ECO:0000256" key="3">
    <source>
        <dbReference type="ARBA" id="ARBA00022490"/>
    </source>
</evidence>
<dbReference type="Gene3D" id="2.60.40.150">
    <property type="entry name" value="C2 domain"/>
    <property type="match status" value="1"/>
</dbReference>
<dbReference type="SUPFAM" id="SSF52151">
    <property type="entry name" value="FabD/lysophospholipase-like"/>
    <property type="match status" value="1"/>
</dbReference>
<keyword evidence="4 6" id="KW-0378">Hydrolase</keyword>
<dbReference type="SMART" id="SM00022">
    <property type="entry name" value="PLAc"/>
    <property type="match status" value="1"/>
</dbReference>
<keyword evidence="7" id="KW-0106">Calcium</keyword>
<dbReference type="PROSITE" id="PS51210">
    <property type="entry name" value="PLA2C"/>
    <property type="match status" value="1"/>
</dbReference>
<dbReference type="GO" id="GO:0047498">
    <property type="term" value="F:calcium-dependent phospholipase A2 activity"/>
    <property type="evidence" value="ECO:0007669"/>
    <property type="project" value="TreeGrafter"/>
</dbReference>
<dbReference type="PANTHER" id="PTHR10728">
    <property type="entry name" value="CYTOSOLIC PHOSPHOLIPASE A2"/>
    <property type="match status" value="1"/>
</dbReference>
<comment type="subcellular location">
    <subcellularLocation>
        <location evidence="1">Cytoplasm</location>
    </subcellularLocation>
</comment>
<name>A0A672H8A5_SALFA</name>
<evidence type="ECO:0000313" key="10">
    <source>
        <dbReference type="Proteomes" id="UP000472267"/>
    </source>
</evidence>
<dbReference type="Ensembl" id="ENSSFAT00005026265.1">
    <property type="protein sequence ID" value="ENSSFAP00005025254.1"/>
    <property type="gene ID" value="ENSSFAG00005012960.1"/>
</dbReference>
<dbReference type="GO" id="GO:0005509">
    <property type="term" value="F:calcium ion binding"/>
    <property type="evidence" value="ECO:0007669"/>
    <property type="project" value="TreeGrafter"/>
</dbReference>
<accession>A0A672H8A5</accession>
<evidence type="ECO:0000259" key="8">
    <source>
        <dbReference type="PROSITE" id="PS51210"/>
    </source>
</evidence>
<dbReference type="Pfam" id="PF00168">
    <property type="entry name" value="C2"/>
    <property type="match status" value="1"/>
</dbReference>
<dbReference type="SUPFAM" id="SSF49562">
    <property type="entry name" value="C2 domain (Calcium/lipid-binding domain, CaLB)"/>
    <property type="match status" value="1"/>
</dbReference>
<comment type="catalytic activity">
    <reaction evidence="7">
        <text>a 1,2-diacyl-sn-glycero-3-phosphocholine + H2O = a 1-acyl-sn-glycero-3-phosphocholine + a fatty acid + H(+)</text>
        <dbReference type="Rhea" id="RHEA:15801"/>
        <dbReference type="ChEBI" id="CHEBI:15377"/>
        <dbReference type="ChEBI" id="CHEBI:15378"/>
        <dbReference type="ChEBI" id="CHEBI:28868"/>
        <dbReference type="ChEBI" id="CHEBI:57643"/>
        <dbReference type="ChEBI" id="CHEBI:58168"/>
        <dbReference type="EC" id="3.1.1.4"/>
    </reaction>
</comment>
<dbReference type="InterPro" id="IPR035892">
    <property type="entry name" value="C2_domain_sf"/>
</dbReference>
<dbReference type="GO" id="GO:0005829">
    <property type="term" value="C:cytosol"/>
    <property type="evidence" value="ECO:0007669"/>
    <property type="project" value="TreeGrafter"/>
</dbReference>
<keyword evidence="3 7" id="KW-0963">Cytoplasm</keyword>
<dbReference type="GO" id="GO:0005544">
    <property type="term" value="F:calcium-dependent phospholipid binding"/>
    <property type="evidence" value="ECO:0007669"/>
    <property type="project" value="TreeGrafter"/>
</dbReference>